<dbReference type="WBParaSite" id="jg19859">
    <property type="protein sequence ID" value="jg19859"/>
    <property type="gene ID" value="jg19859"/>
</dbReference>
<dbReference type="Proteomes" id="UP000887574">
    <property type="component" value="Unplaced"/>
</dbReference>
<evidence type="ECO:0000256" key="5">
    <source>
        <dbReference type="ARBA" id="ARBA00023128"/>
    </source>
</evidence>
<evidence type="ECO:0000313" key="7">
    <source>
        <dbReference type="Proteomes" id="UP000887574"/>
    </source>
</evidence>
<organism evidence="7 8">
    <name type="scientific">Ditylenchus dipsaci</name>
    <dbReference type="NCBI Taxonomy" id="166011"/>
    <lineage>
        <taxon>Eukaryota</taxon>
        <taxon>Metazoa</taxon>
        <taxon>Ecdysozoa</taxon>
        <taxon>Nematoda</taxon>
        <taxon>Chromadorea</taxon>
        <taxon>Rhabditida</taxon>
        <taxon>Tylenchina</taxon>
        <taxon>Tylenchomorpha</taxon>
        <taxon>Sphaerularioidea</taxon>
        <taxon>Anguinidae</taxon>
        <taxon>Anguininae</taxon>
        <taxon>Ditylenchus</taxon>
    </lineage>
</organism>
<evidence type="ECO:0000256" key="4">
    <source>
        <dbReference type="ARBA" id="ARBA00022946"/>
    </source>
</evidence>
<name>A0A915DIM4_9BILA</name>
<protein>
    <submittedName>
        <fullName evidence="8">Apoptogenic protein 1</fullName>
    </submittedName>
</protein>
<keyword evidence="5" id="KW-0496">Mitochondrion</keyword>
<comment type="subcellular location">
    <subcellularLocation>
        <location evidence="1">Mitochondrion inner membrane</location>
        <topology evidence="1">Peripheral membrane protein</topology>
        <orientation evidence="1">Matrix side</orientation>
    </subcellularLocation>
</comment>
<keyword evidence="3" id="KW-0999">Mitochondrion inner membrane</keyword>
<dbReference type="GO" id="GO:0097193">
    <property type="term" value="P:intrinsic apoptotic signaling pathway"/>
    <property type="evidence" value="ECO:0007669"/>
    <property type="project" value="InterPro"/>
</dbReference>
<evidence type="ECO:0000256" key="1">
    <source>
        <dbReference type="ARBA" id="ARBA00004443"/>
    </source>
</evidence>
<evidence type="ECO:0000256" key="6">
    <source>
        <dbReference type="ARBA" id="ARBA00023136"/>
    </source>
</evidence>
<evidence type="ECO:0000256" key="3">
    <source>
        <dbReference type="ARBA" id="ARBA00022792"/>
    </source>
</evidence>
<dbReference type="InterPro" id="IPR018796">
    <property type="entry name" value="COA8"/>
</dbReference>
<keyword evidence="6" id="KW-0472">Membrane</keyword>
<evidence type="ECO:0000256" key="2">
    <source>
        <dbReference type="ARBA" id="ARBA00005453"/>
    </source>
</evidence>
<evidence type="ECO:0000313" key="8">
    <source>
        <dbReference type="WBParaSite" id="jg19859"/>
    </source>
</evidence>
<accession>A0A915DIM4</accession>
<keyword evidence="7" id="KW-1185">Reference proteome</keyword>
<dbReference type="AlphaFoldDB" id="A0A915DIM4"/>
<keyword evidence="4" id="KW-0809">Transit peptide</keyword>
<sequence>MDKKELDTRYDWVGPVDKVSKIRPIRLRRVENESDSERVYREAREKLNEWNCDFWSKHNKLFENRKAQFYEERQKPIGGRNQMSANELSVFYKDFLNEQSSSFSAYNNEWYRRNIQLIWPAMRASFVRFKRILGR</sequence>
<proteinExistence type="inferred from homology"/>
<reference evidence="8" key="1">
    <citation type="submission" date="2022-11" db="UniProtKB">
        <authorList>
            <consortium name="WormBaseParasite"/>
        </authorList>
    </citation>
    <scope>IDENTIFICATION</scope>
</reference>
<dbReference type="PANTHER" id="PTHR31107:SF2">
    <property type="entry name" value="CYTOCHROME C OXIDASE ASSEMBLY FACTOR 8"/>
    <property type="match status" value="1"/>
</dbReference>
<comment type="similarity">
    <text evidence="2">Belongs to the COA8 family.</text>
</comment>
<dbReference type="Pfam" id="PF10231">
    <property type="entry name" value="COA8"/>
    <property type="match status" value="1"/>
</dbReference>
<dbReference type="GO" id="GO:0005743">
    <property type="term" value="C:mitochondrial inner membrane"/>
    <property type="evidence" value="ECO:0007669"/>
    <property type="project" value="UniProtKB-SubCell"/>
</dbReference>
<dbReference type="PANTHER" id="PTHR31107">
    <property type="entry name" value="APOPTOGENIC PROTEIN 1, MITOCHONDRIAL"/>
    <property type="match status" value="1"/>
</dbReference>